<dbReference type="AlphaFoldDB" id="A0A2H0UGS1"/>
<evidence type="ECO:0000313" key="1">
    <source>
        <dbReference type="EMBL" id="PIR85598.1"/>
    </source>
</evidence>
<sequence length="107" mass="12041">MEVLMTYPKLHITNGPAQRDLELAFIGRNLGACARFTIFIDGDGPMAVQLKIYNFDFVTCHGPNYKLGGKLPGLSFVDGQRLPSHNWIFVEYNAEKRTGQMEFSNAE</sequence>
<accession>A0A2H0UGS1</accession>
<evidence type="ECO:0000313" key="2">
    <source>
        <dbReference type="Proteomes" id="UP000229612"/>
    </source>
</evidence>
<name>A0A2H0UGS1_9BACT</name>
<comment type="caution">
    <text evidence="1">The sequence shown here is derived from an EMBL/GenBank/DDBJ whole genome shotgun (WGS) entry which is preliminary data.</text>
</comment>
<proteinExistence type="predicted"/>
<protein>
    <submittedName>
        <fullName evidence="1">Uncharacterized protein</fullName>
    </submittedName>
</protein>
<reference evidence="2" key="1">
    <citation type="submission" date="2017-09" db="EMBL/GenBank/DDBJ databases">
        <title>Depth-based differentiation of microbial function through sediment-hosted aquifers and enrichment of novel symbionts in the deep terrestrial subsurface.</title>
        <authorList>
            <person name="Probst A.J."/>
            <person name="Ladd B."/>
            <person name="Jarett J.K."/>
            <person name="Geller-Mcgrath D.E."/>
            <person name="Sieber C.M.K."/>
            <person name="Emerson J.B."/>
            <person name="Anantharaman K."/>
            <person name="Thomas B.C."/>
            <person name="Malmstrom R."/>
            <person name="Stieglmeier M."/>
            <person name="Klingl A."/>
            <person name="Woyke T."/>
            <person name="Ryan C.M."/>
            <person name="Banfield J.F."/>
        </authorList>
    </citation>
    <scope>NUCLEOTIDE SEQUENCE [LARGE SCALE GENOMIC DNA]</scope>
</reference>
<dbReference type="EMBL" id="PFBG01000038">
    <property type="protein sequence ID" value="PIR85598.1"/>
    <property type="molecule type" value="Genomic_DNA"/>
</dbReference>
<gene>
    <name evidence="1" type="ORF">COU14_03375</name>
</gene>
<organism evidence="1 2">
    <name type="scientific">Candidatus Kaiserbacteria bacterium CG10_big_fil_rev_8_21_14_0_10_44_10</name>
    <dbReference type="NCBI Taxonomy" id="1974606"/>
    <lineage>
        <taxon>Bacteria</taxon>
        <taxon>Candidatus Kaiseribacteriota</taxon>
    </lineage>
</organism>
<dbReference type="Proteomes" id="UP000229612">
    <property type="component" value="Unassembled WGS sequence"/>
</dbReference>